<protein>
    <submittedName>
        <fullName evidence="2">Uncharacterized protein</fullName>
    </submittedName>
</protein>
<evidence type="ECO:0000313" key="3">
    <source>
        <dbReference type="Proteomes" id="UP000799291"/>
    </source>
</evidence>
<feature type="signal peptide" evidence="1">
    <location>
        <begin position="1"/>
        <end position="21"/>
    </location>
</feature>
<feature type="chain" id="PRO_5026235581" evidence="1">
    <location>
        <begin position="22"/>
        <end position="90"/>
    </location>
</feature>
<keyword evidence="1" id="KW-0732">Signal</keyword>
<dbReference type="AlphaFoldDB" id="A0A6G1IKX3"/>
<keyword evidence="3" id="KW-1185">Reference proteome</keyword>
<dbReference type="EMBL" id="MU005609">
    <property type="protein sequence ID" value="KAF2678795.1"/>
    <property type="molecule type" value="Genomic_DNA"/>
</dbReference>
<dbReference type="OrthoDB" id="10354323at2759"/>
<accession>A0A6G1IKX3</accession>
<organism evidence="2 3">
    <name type="scientific">Lentithecium fluviatile CBS 122367</name>
    <dbReference type="NCBI Taxonomy" id="1168545"/>
    <lineage>
        <taxon>Eukaryota</taxon>
        <taxon>Fungi</taxon>
        <taxon>Dikarya</taxon>
        <taxon>Ascomycota</taxon>
        <taxon>Pezizomycotina</taxon>
        <taxon>Dothideomycetes</taxon>
        <taxon>Pleosporomycetidae</taxon>
        <taxon>Pleosporales</taxon>
        <taxon>Massarineae</taxon>
        <taxon>Lentitheciaceae</taxon>
        <taxon>Lentithecium</taxon>
    </lineage>
</organism>
<proteinExistence type="predicted"/>
<gene>
    <name evidence="2" type="ORF">K458DRAFT_435628</name>
</gene>
<reference evidence="2" key="1">
    <citation type="journal article" date="2020" name="Stud. Mycol.">
        <title>101 Dothideomycetes genomes: a test case for predicting lifestyles and emergence of pathogens.</title>
        <authorList>
            <person name="Haridas S."/>
            <person name="Albert R."/>
            <person name="Binder M."/>
            <person name="Bloem J."/>
            <person name="Labutti K."/>
            <person name="Salamov A."/>
            <person name="Andreopoulos B."/>
            <person name="Baker S."/>
            <person name="Barry K."/>
            <person name="Bills G."/>
            <person name="Bluhm B."/>
            <person name="Cannon C."/>
            <person name="Castanera R."/>
            <person name="Culley D."/>
            <person name="Daum C."/>
            <person name="Ezra D."/>
            <person name="Gonzalez J."/>
            <person name="Henrissat B."/>
            <person name="Kuo A."/>
            <person name="Liang C."/>
            <person name="Lipzen A."/>
            <person name="Lutzoni F."/>
            <person name="Magnuson J."/>
            <person name="Mondo S."/>
            <person name="Nolan M."/>
            <person name="Ohm R."/>
            <person name="Pangilinan J."/>
            <person name="Park H.-J."/>
            <person name="Ramirez L."/>
            <person name="Alfaro M."/>
            <person name="Sun H."/>
            <person name="Tritt A."/>
            <person name="Yoshinaga Y."/>
            <person name="Zwiers L.-H."/>
            <person name="Turgeon B."/>
            <person name="Goodwin S."/>
            <person name="Spatafora J."/>
            <person name="Crous P."/>
            <person name="Grigoriev I."/>
        </authorList>
    </citation>
    <scope>NUCLEOTIDE SEQUENCE</scope>
    <source>
        <strain evidence="2">CBS 122367</strain>
    </source>
</reference>
<evidence type="ECO:0000313" key="2">
    <source>
        <dbReference type="EMBL" id="KAF2678795.1"/>
    </source>
</evidence>
<sequence length="90" mass="9446">MRFTISTVLAIFMATMATTAALPTSHLEAALKARADSGIVAHTYNGKLVVSGGTATVDFDSLSEEEKEEVLAECPAFVNGVDGEMDTACF</sequence>
<dbReference type="Proteomes" id="UP000799291">
    <property type="component" value="Unassembled WGS sequence"/>
</dbReference>
<name>A0A6G1IKX3_9PLEO</name>
<evidence type="ECO:0000256" key="1">
    <source>
        <dbReference type="SAM" id="SignalP"/>
    </source>
</evidence>